<keyword evidence="3" id="KW-1185">Reference proteome</keyword>
<dbReference type="RefSeq" id="WP_177172198.1">
    <property type="nucleotide sequence ID" value="NZ_FNXF01000006.1"/>
</dbReference>
<name>A0A1H6LI79_9GAMM</name>
<feature type="transmembrane region" description="Helical" evidence="1">
    <location>
        <begin position="100"/>
        <end position="121"/>
    </location>
</feature>
<evidence type="ECO:0008006" key="4">
    <source>
        <dbReference type="Google" id="ProtNLM"/>
    </source>
</evidence>
<keyword evidence="1" id="KW-1133">Transmembrane helix</keyword>
<proteinExistence type="predicted"/>
<accession>A0A1H6LI79</accession>
<dbReference type="Proteomes" id="UP000199371">
    <property type="component" value="Unassembled WGS sequence"/>
</dbReference>
<protein>
    <recommendedName>
        <fullName evidence="4">PH domain-containing protein</fullName>
    </recommendedName>
</protein>
<dbReference type="AlphaFoldDB" id="A0A1H6LI79"/>
<dbReference type="STRING" id="173990.SAMN05660691_01929"/>
<feature type="transmembrane region" description="Helical" evidence="1">
    <location>
        <begin position="216"/>
        <end position="234"/>
    </location>
</feature>
<dbReference type="EMBL" id="FNXF01000006">
    <property type="protein sequence ID" value="SEH88244.1"/>
    <property type="molecule type" value="Genomic_DNA"/>
</dbReference>
<keyword evidence="1" id="KW-0812">Transmembrane</keyword>
<feature type="transmembrane region" description="Helical" evidence="1">
    <location>
        <begin position="66"/>
        <end position="84"/>
    </location>
</feature>
<sequence>MNITVKEKLPLLFLLAISLSWGFYYQGEHWFNNYGAANFEWLFLLDALLVLPLLCFVCIKDKKQAAVKAALLCGIAVLVGSYIIPAQSKFIWHYLESGRYLLLAFILLFELVAMLTVYLAISAALRQKSEPELAISKPIHRLLGKGVTAGLLEFETRIWTYALFAKHISPAQFHGEQHFSYHLKDDAKTNALGFILLIALEIPLVHLLLHFAWSPIAANIVSGLTLLSLVFFIAEYRAMARRPLSVDKKNLYIRFGIYNTRVVALDNIAGVALHRGYIARGADNKRYNFAGHPNLAIELRQSDDTVKHLYLGVDQPQAFIDCIQSRLQTSAMKLSGNLNY</sequence>
<organism evidence="2 3">
    <name type="scientific">Rheinheimera pacifica</name>
    <dbReference type="NCBI Taxonomy" id="173990"/>
    <lineage>
        <taxon>Bacteria</taxon>
        <taxon>Pseudomonadati</taxon>
        <taxon>Pseudomonadota</taxon>
        <taxon>Gammaproteobacteria</taxon>
        <taxon>Chromatiales</taxon>
        <taxon>Chromatiaceae</taxon>
        <taxon>Rheinheimera</taxon>
    </lineage>
</organism>
<feature type="transmembrane region" description="Helical" evidence="1">
    <location>
        <begin position="41"/>
        <end position="59"/>
    </location>
</feature>
<reference evidence="3" key="1">
    <citation type="submission" date="2016-10" db="EMBL/GenBank/DDBJ databases">
        <authorList>
            <person name="Varghese N."/>
            <person name="Submissions S."/>
        </authorList>
    </citation>
    <scope>NUCLEOTIDE SEQUENCE [LARGE SCALE GENOMIC DNA]</scope>
    <source>
        <strain evidence="3">DSM 17616</strain>
    </source>
</reference>
<gene>
    <name evidence="2" type="ORF">SAMN05660691_01929</name>
</gene>
<keyword evidence="1" id="KW-0472">Membrane</keyword>
<evidence type="ECO:0000313" key="3">
    <source>
        <dbReference type="Proteomes" id="UP000199371"/>
    </source>
</evidence>
<evidence type="ECO:0000313" key="2">
    <source>
        <dbReference type="EMBL" id="SEH88244.1"/>
    </source>
</evidence>
<evidence type="ECO:0000256" key="1">
    <source>
        <dbReference type="SAM" id="Phobius"/>
    </source>
</evidence>
<feature type="transmembrane region" description="Helical" evidence="1">
    <location>
        <begin position="191"/>
        <end position="210"/>
    </location>
</feature>